<evidence type="ECO:0000259" key="10">
    <source>
        <dbReference type="PROSITE" id="PS50142"/>
    </source>
</evidence>
<evidence type="ECO:0000256" key="5">
    <source>
        <dbReference type="ARBA" id="ARBA00022759"/>
    </source>
</evidence>
<dbReference type="Proteomes" id="UP000546324">
    <property type="component" value="Unassembled WGS sequence"/>
</dbReference>
<dbReference type="SUPFAM" id="SSF69065">
    <property type="entry name" value="RNase III domain-like"/>
    <property type="match status" value="1"/>
</dbReference>
<keyword evidence="8" id="KW-0963">Cytoplasm</keyword>
<dbReference type="GO" id="GO:0046872">
    <property type="term" value="F:metal ion binding"/>
    <property type="evidence" value="ECO:0007669"/>
    <property type="project" value="UniProtKB-KW"/>
</dbReference>
<gene>
    <name evidence="8" type="primary">rnc</name>
    <name evidence="11" type="ORF">BKA00_007114</name>
</gene>
<dbReference type="GO" id="GO:0006397">
    <property type="term" value="P:mRNA processing"/>
    <property type="evidence" value="ECO:0007669"/>
    <property type="project" value="UniProtKB-UniRule"/>
</dbReference>
<dbReference type="EC" id="3.1.26.3" evidence="8"/>
<reference evidence="11 12" key="1">
    <citation type="submission" date="2020-08" db="EMBL/GenBank/DDBJ databases">
        <title>Sequencing the genomes of 1000 actinobacteria strains.</title>
        <authorList>
            <person name="Klenk H.-P."/>
        </authorList>
    </citation>
    <scope>NUCLEOTIDE SEQUENCE [LARGE SCALE GENOMIC DNA]</scope>
    <source>
        <strain evidence="11 12">DSM 43675</strain>
    </source>
</reference>
<protein>
    <recommendedName>
        <fullName evidence="8">Ribonuclease 3</fullName>
        <ecNumber evidence="8">3.1.26.3</ecNumber>
    </recommendedName>
    <alternativeName>
        <fullName evidence="8">Ribonuclease III</fullName>
        <shortName evidence="8">RNase III</shortName>
    </alternativeName>
</protein>
<dbReference type="InterPro" id="IPR014720">
    <property type="entry name" value="dsRBD_dom"/>
</dbReference>
<evidence type="ECO:0000259" key="9">
    <source>
        <dbReference type="PROSITE" id="PS50137"/>
    </source>
</evidence>
<dbReference type="GO" id="GO:0019843">
    <property type="term" value="F:rRNA binding"/>
    <property type="evidence" value="ECO:0007669"/>
    <property type="project" value="UniProtKB-KW"/>
</dbReference>
<dbReference type="GO" id="GO:0004525">
    <property type="term" value="F:ribonuclease III activity"/>
    <property type="evidence" value="ECO:0007669"/>
    <property type="project" value="UniProtKB-UniRule"/>
</dbReference>
<dbReference type="Pfam" id="PF00035">
    <property type="entry name" value="dsrm"/>
    <property type="match status" value="1"/>
</dbReference>
<dbReference type="GO" id="GO:0005737">
    <property type="term" value="C:cytoplasm"/>
    <property type="evidence" value="ECO:0007669"/>
    <property type="project" value="UniProtKB-SubCell"/>
</dbReference>
<dbReference type="Gene3D" id="1.10.1520.10">
    <property type="entry name" value="Ribonuclease III domain"/>
    <property type="match status" value="1"/>
</dbReference>
<keyword evidence="8" id="KW-0698">rRNA processing</keyword>
<keyword evidence="8" id="KW-0479">Metal-binding</keyword>
<keyword evidence="6 8" id="KW-0378">Hydrolase</keyword>
<dbReference type="CDD" id="cd10845">
    <property type="entry name" value="DSRM_RNAse_III_family"/>
    <property type="match status" value="1"/>
</dbReference>
<sequence>MTVGVPEQRDGSAPDRAELARALGVPHDDPLLEQALTHRSYAYENDCLSCGRLAFLGKAALQVVITDLLFRRYPEAAEGPLSKLRGALLAGPALAGAARSLGVGAHLRLGRGEQAGGGRDKDSILAETLTALIGVVHQRNRMDGVSVLAHRLFGDLVGRMALLDPGLDWKSELQALAAREGLGEPRYRSERSGADHNAHFRVWVRVGKVEYGPSEGSRIKEAEKQAAEIAWHAITG</sequence>
<evidence type="ECO:0000256" key="8">
    <source>
        <dbReference type="HAMAP-Rule" id="MF_00104"/>
    </source>
</evidence>
<evidence type="ECO:0000313" key="12">
    <source>
        <dbReference type="Proteomes" id="UP000546324"/>
    </source>
</evidence>
<comment type="catalytic activity">
    <reaction evidence="1 8">
        <text>Endonucleolytic cleavage to 5'-phosphomonoester.</text>
        <dbReference type="EC" id="3.1.26.3"/>
    </reaction>
</comment>
<keyword evidence="7 8" id="KW-0694">RNA-binding</keyword>
<dbReference type="PANTHER" id="PTHR11207:SF0">
    <property type="entry name" value="RIBONUCLEASE 3"/>
    <property type="match status" value="1"/>
</dbReference>
<dbReference type="PANTHER" id="PTHR11207">
    <property type="entry name" value="RIBONUCLEASE III"/>
    <property type="match status" value="1"/>
</dbReference>
<dbReference type="InterPro" id="IPR011907">
    <property type="entry name" value="RNase_III"/>
</dbReference>
<evidence type="ECO:0000256" key="3">
    <source>
        <dbReference type="ARBA" id="ARBA00022664"/>
    </source>
</evidence>
<comment type="subcellular location">
    <subcellularLocation>
        <location evidence="8">Cytoplasm</location>
    </subcellularLocation>
</comment>
<keyword evidence="5 8" id="KW-0255">Endonuclease</keyword>
<dbReference type="InterPro" id="IPR000999">
    <property type="entry name" value="RNase_III_dom"/>
</dbReference>
<keyword evidence="3 8" id="KW-0507">mRNA processing</keyword>
<dbReference type="SMART" id="SM00535">
    <property type="entry name" value="RIBOc"/>
    <property type="match status" value="1"/>
</dbReference>
<dbReference type="GO" id="GO:0008033">
    <property type="term" value="P:tRNA processing"/>
    <property type="evidence" value="ECO:0007669"/>
    <property type="project" value="UniProtKB-KW"/>
</dbReference>
<evidence type="ECO:0000256" key="4">
    <source>
        <dbReference type="ARBA" id="ARBA00022722"/>
    </source>
</evidence>
<comment type="cofactor">
    <cofactor evidence="8">
        <name>Mg(2+)</name>
        <dbReference type="ChEBI" id="CHEBI:18420"/>
    </cofactor>
</comment>
<name>A0A7X0L329_9ACTN</name>
<comment type="caution">
    <text evidence="11">The sequence shown here is derived from an EMBL/GenBank/DDBJ whole genome shotgun (WGS) entry which is preliminary data.</text>
</comment>
<feature type="binding site" evidence="8">
    <location>
        <position position="127"/>
    </location>
    <ligand>
        <name>Mg(2+)</name>
        <dbReference type="ChEBI" id="CHEBI:18420"/>
    </ligand>
</feature>
<dbReference type="RefSeq" id="WP_185032568.1">
    <property type="nucleotide sequence ID" value="NZ_JACHMQ010000001.1"/>
</dbReference>
<dbReference type="EMBL" id="JACHMQ010000001">
    <property type="protein sequence ID" value="MBB6400200.1"/>
    <property type="molecule type" value="Genomic_DNA"/>
</dbReference>
<keyword evidence="8" id="KW-0819">tRNA processing</keyword>
<keyword evidence="12" id="KW-1185">Reference proteome</keyword>
<feature type="domain" description="DRBM" evidence="9">
    <location>
        <begin position="168"/>
        <end position="236"/>
    </location>
</feature>
<dbReference type="Pfam" id="PF14622">
    <property type="entry name" value="Ribonucleas_3_3"/>
    <property type="match status" value="1"/>
</dbReference>
<evidence type="ECO:0000256" key="7">
    <source>
        <dbReference type="ARBA" id="ARBA00022884"/>
    </source>
</evidence>
<dbReference type="SUPFAM" id="SSF54768">
    <property type="entry name" value="dsRNA-binding domain-like"/>
    <property type="match status" value="1"/>
</dbReference>
<comment type="function">
    <text evidence="8">Digests double-stranded RNA. Involved in the processing of primary rRNA transcript to yield the immediate precursors to the large and small rRNAs (23S and 16S). Processes some mRNAs, and tRNAs when they are encoded in the rRNA operon. Processes pre-crRNA and tracrRNA of type II CRISPR loci if present in the organism.</text>
</comment>
<evidence type="ECO:0000256" key="2">
    <source>
        <dbReference type="ARBA" id="ARBA00010183"/>
    </source>
</evidence>
<keyword evidence="8" id="KW-0699">rRNA-binding</keyword>
<evidence type="ECO:0000313" key="11">
    <source>
        <dbReference type="EMBL" id="MBB6400200.1"/>
    </source>
</evidence>
<dbReference type="AlphaFoldDB" id="A0A7X0L329"/>
<dbReference type="SMART" id="SM00358">
    <property type="entry name" value="DSRM"/>
    <property type="match status" value="1"/>
</dbReference>
<dbReference type="PROSITE" id="PS50142">
    <property type="entry name" value="RNASE_3_2"/>
    <property type="match status" value="1"/>
</dbReference>
<dbReference type="InterPro" id="IPR036389">
    <property type="entry name" value="RNase_III_sf"/>
</dbReference>
<comment type="caution">
    <text evidence="8">Lacks conserved residue(s) required for the propagation of feature annotation.</text>
</comment>
<organism evidence="11 12">
    <name type="scientific">Actinomadura coerulea</name>
    <dbReference type="NCBI Taxonomy" id="46159"/>
    <lineage>
        <taxon>Bacteria</taxon>
        <taxon>Bacillati</taxon>
        <taxon>Actinomycetota</taxon>
        <taxon>Actinomycetes</taxon>
        <taxon>Streptosporangiales</taxon>
        <taxon>Thermomonosporaceae</taxon>
        <taxon>Actinomadura</taxon>
    </lineage>
</organism>
<evidence type="ECO:0000256" key="6">
    <source>
        <dbReference type="ARBA" id="ARBA00022801"/>
    </source>
</evidence>
<dbReference type="GO" id="GO:0006364">
    <property type="term" value="P:rRNA processing"/>
    <property type="evidence" value="ECO:0007669"/>
    <property type="project" value="UniProtKB-UniRule"/>
</dbReference>
<dbReference type="GO" id="GO:0010468">
    <property type="term" value="P:regulation of gene expression"/>
    <property type="evidence" value="ECO:0007669"/>
    <property type="project" value="TreeGrafter"/>
</dbReference>
<dbReference type="GO" id="GO:0003725">
    <property type="term" value="F:double-stranded RNA binding"/>
    <property type="evidence" value="ECO:0007669"/>
    <property type="project" value="TreeGrafter"/>
</dbReference>
<comment type="subunit">
    <text evidence="8">Homodimer.</text>
</comment>
<dbReference type="HAMAP" id="MF_00104">
    <property type="entry name" value="RNase_III"/>
    <property type="match status" value="1"/>
</dbReference>
<keyword evidence="8" id="KW-0460">Magnesium</keyword>
<evidence type="ECO:0000256" key="1">
    <source>
        <dbReference type="ARBA" id="ARBA00000109"/>
    </source>
</evidence>
<keyword evidence="4 8" id="KW-0540">Nuclease</keyword>
<dbReference type="PROSITE" id="PS50137">
    <property type="entry name" value="DS_RBD"/>
    <property type="match status" value="1"/>
</dbReference>
<accession>A0A7X0L329</accession>
<feature type="domain" description="RNase III" evidence="10">
    <location>
        <begin position="31"/>
        <end position="141"/>
    </location>
</feature>
<comment type="similarity">
    <text evidence="2">Belongs to the ribonuclease III family.</text>
</comment>
<dbReference type="CDD" id="cd00593">
    <property type="entry name" value="RIBOc"/>
    <property type="match status" value="1"/>
</dbReference>
<dbReference type="Gene3D" id="3.30.160.20">
    <property type="match status" value="1"/>
</dbReference>
<proteinExistence type="inferred from homology"/>